<dbReference type="Pfam" id="PF16390">
    <property type="entry name" value="DUF4999"/>
    <property type="match status" value="1"/>
</dbReference>
<name>A0AAI9WK37_9BACE</name>
<dbReference type="Proteomes" id="UP000327007">
    <property type="component" value="Unassembled WGS sequence"/>
</dbReference>
<feature type="signal peptide" evidence="1">
    <location>
        <begin position="1"/>
        <end position="19"/>
    </location>
</feature>
<organism evidence="3 4">
    <name type="scientific">Bacteroides xylanisolvens</name>
    <dbReference type="NCBI Taxonomy" id="371601"/>
    <lineage>
        <taxon>Bacteria</taxon>
        <taxon>Pseudomonadati</taxon>
        <taxon>Bacteroidota</taxon>
        <taxon>Bacteroidia</taxon>
        <taxon>Bacteroidales</taxon>
        <taxon>Bacteroidaceae</taxon>
        <taxon>Bacteroides</taxon>
    </lineage>
</organism>
<dbReference type="Pfam" id="PF00754">
    <property type="entry name" value="F5_F8_type_C"/>
    <property type="match status" value="1"/>
</dbReference>
<comment type="caution">
    <text evidence="3">The sequence shown here is derived from an EMBL/GenBank/DDBJ whole genome shotgun (WGS) entry which is preliminary data.</text>
</comment>
<keyword evidence="1" id="KW-0732">Signal</keyword>
<evidence type="ECO:0000313" key="3">
    <source>
        <dbReference type="EMBL" id="KAA9050654.1"/>
    </source>
</evidence>
<proteinExistence type="predicted"/>
<dbReference type="InterPro" id="IPR000421">
    <property type="entry name" value="FA58C"/>
</dbReference>
<dbReference type="EMBL" id="VYQC01000001">
    <property type="protein sequence ID" value="KAA9050654.1"/>
    <property type="molecule type" value="Genomic_DNA"/>
</dbReference>
<protein>
    <submittedName>
        <fullName evidence="3">DUF4989 domain-containing protein</fullName>
    </submittedName>
</protein>
<dbReference type="InterPro" id="IPR008979">
    <property type="entry name" value="Galactose-bd-like_sf"/>
</dbReference>
<dbReference type="AlphaFoldDB" id="A0AAI9WK37"/>
<evidence type="ECO:0000313" key="4">
    <source>
        <dbReference type="Proteomes" id="UP000327007"/>
    </source>
</evidence>
<feature type="domain" description="F5/8 type C" evidence="2">
    <location>
        <begin position="176"/>
        <end position="313"/>
    </location>
</feature>
<dbReference type="InterPro" id="IPR032163">
    <property type="entry name" value="DUF4999"/>
</dbReference>
<dbReference type="SUPFAM" id="SSF49785">
    <property type="entry name" value="Galactose-binding domain-like"/>
    <property type="match status" value="1"/>
</dbReference>
<dbReference type="PROSITE" id="PS50022">
    <property type="entry name" value="FA58C_3"/>
    <property type="match status" value="1"/>
</dbReference>
<gene>
    <name evidence="3" type="ORF">F6S82_01560</name>
</gene>
<accession>A0AAI9WK37</accession>
<reference evidence="4" key="1">
    <citation type="journal article" date="2018" name="J. Anim. Genet.">
        <title>Acquired interbacterial defense systems protect against interspecies antagonism in the human gut microbiome.</title>
        <authorList>
            <person name="Ross B.D."/>
            <person name="Verster A.J."/>
            <person name="Radey M.C."/>
            <person name="Schmidtke D.T."/>
            <person name="Pope C.E."/>
            <person name="Hoffman L.R."/>
            <person name="Hajjar A."/>
            <person name="Peterson S.B."/>
            <person name="Borenstein E."/>
            <person name="Mougous J."/>
        </authorList>
    </citation>
    <scope>NUCLEOTIDE SEQUENCE [LARGE SCALE GENOMIC DNA]</scope>
    <source>
        <strain evidence="4">H204</strain>
    </source>
</reference>
<feature type="chain" id="PRO_5042508590" evidence="1">
    <location>
        <begin position="20"/>
        <end position="314"/>
    </location>
</feature>
<evidence type="ECO:0000256" key="1">
    <source>
        <dbReference type="SAM" id="SignalP"/>
    </source>
</evidence>
<dbReference type="Gene3D" id="2.60.120.260">
    <property type="entry name" value="Galactose-binding domain-like"/>
    <property type="match status" value="1"/>
</dbReference>
<dbReference type="PROSITE" id="PS51257">
    <property type="entry name" value="PROKAR_LIPOPROTEIN"/>
    <property type="match status" value="1"/>
</dbReference>
<sequence length="314" mass="34530">MNIMKNFYKLMIMVAAVWAATPFFTSCSDSEEEANEYTTSFVYLQRNDYLDNEKVFTITHNSITGLGGKVYMPFRVKVQRPTSVDVTVNLAVQTSEGLEGKIVLSSQQVVIKAGEMQSEELTASVSDLSFLSETEDAMSYTFSVIMESIQSTSQSVRASSVYNALPATINKEALSVDNLISGIPENSVLDNRSDWTLTLMDGVQGTASDLIDGNGGSDVAMDNSGFWIIVDLGSKKTVTGIKTQHWSSGYAPSKVAIYISADGNKWKSMGDISTRGGTQNISLKVPMDTRFLKYDMLSYPKRVDITEFNIYIAK</sequence>
<evidence type="ECO:0000259" key="2">
    <source>
        <dbReference type="PROSITE" id="PS50022"/>
    </source>
</evidence>